<sequence length="385" mass="43045">MTRPFLAPYACHPDRSRGRQHPEPGGETRGPRDMFQRDRDRIIHSIAFRRLRHKTQVFVAPDGDHYRVRLTHSLEVAQIGRTVARTLALNEDLTEALCLAHDIGHPPFGHAGEDALEQALEAHGGFDHNAHTLRTLMLLECPYPRHPGLNLSWDMLEGLAKHNGPVIHPGWAMREVDALFPLDLSTHASLEAQVAAIADDIAYDNHDIDDGLRAGLLTLDQLLTVPLVAKSWERVRSRYPDLPADRLLRELVREQIGLMVMDLIDNSRAAIAAAGVDRADDVRHAGRPLIGFSPGMAAMERELKRFMYASLYHHPSQLAAADRARVVVTDLFNAYQADPRLMPVEWAAQCGGAEPERSRHIADFIAGMTDRYAQNRHAELFASSD</sequence>
<dbReference type="PANTHER" id="PTHR11373">
    <property type="entry name" value="DEOXYNUCLEOSIDE TRIPHOSPHATE TRIPHOSPHOHYDROLASE"/>
    <property type="match status" value="1"/>
</dbReference>
<dbReference type="PROSITE" id="PS51831">
    <property type="entry name" value="HD"/>
    <property type="match status" value="1"/>
</dbReference>
<proteinExistence type="inferred from homology"/>
<dbReference type="EMBL" id="JACIEB010000002">
    <property type="protein sequence ID" value="MBB3981651.1"/>
    <property type="molecule type" value="Genomic_DNA"/>
</dbReference>
<protein>
    <recommendedName>
        <fullName evidence="2">Deoxyguanosinetriphosphate triphosphohydrolase-like protein</fullName>
    </recommendedName>
</protein>
<feature type="compositionally biased region" description="Basic and acidic residues" evidence="3">
    <location>
        <begin position="12"/>
        <end position="36"/>
    </location>
</feature>
<dbReference type="InterPro" id="IPR006674">
    <property type="entry name" value="HD_domain"/>
</dbReference>
<evidence type="ECO:0000256" key="3">
    <source>
        <dbReference type="SAM" id="MobiDB-lite"/>
    </source>
</evidence>
<evidence type="ECO:0000256" key="1">
    <source>
        <dbReference type="ARBA" id="ARBA00022801"/>
    </source>
</evidence>
<accession>A0A7W6DE84</accession>
<dbReference type="InterPro" id="IPR023023">
    <property type="entry name" value="dNTPase_2"/>
</dbReference>
<reference evidence="5 6" key="1">
    <citation type="submission" date="2020-08" db="EMBL/GenBank/DDBJ databases">
        <title>Genomic Encyclopedia of Type Strains, Phase IV (KMG-IV): sequencing the most valuable type-strain genomes for metagenomic binning, comparative biology and taxonomic classification.</title>
        <authorList>
            <person name="Goeker M."/>
        </authorList>
    </citation>
    <scope>NUCLEOTIDE SEQUENCE [LARGE SCALE GENOMIC DNA]</scope>
    <source>
        <strain evidence="5 6">DSM 29348</strain>
    </source>
</reference>
<dbReference type="PANTHER" id="PTHR11373:SF43">
    <property type="entry name" value="DEOXYGUANOSINETRIPHOSPHATE TRIPHOSPHOHYDROLASE-LIKE PROTEIN"/>
    <property type="match status" value="1"/>
</dbReference>
<feature type="domain" description="HD" evidence="4">
    <location>
        <begin position="69"/>
        <end position="204"/>
    </location>
</feature>
<dbReference type="SUPFAM" id="SSF109604">
    <property type="entry name" value="HD-domain/PDEase-like"/>
    <property type="match status" value="1"/>
</dbReference>
<evidence type="ECO:0000313" key="6">
    <source>
        <dbReference type="Proteomes" id="UP000552757"/>
    </source>
</evidence>
<dbReference type="GO" id="GO:0006203">
    <property type="term" value="P:dGTP catabolic process"/>
    <property type="evidence" value="ECO:0007669"/>
    <property type="project" value="TreeGrafter"/>
</dbReference>
<dbReference type="Pfam" id="PF01966">
    <property type="entry name" value="HD"/>
    <property type="match status" value="1"/>
</dbReference>
<evidence type="ECO:0000259" key="4">
    <source>
        <dbReference type="PROSITE" id="PS51831"/>
    </source>
</evidence>
<dbReference type="AlphaFoldDB" id="A0A7W6DE84"/>
<dbReference type="CDD" id="cd00077">
    <property type="entry name" value="HDc"/>
    <property type="match status" value="1"/>
</dbReference>
<dbReference type="NCBIfam" id="TIGR01353">
    <property type="entry name" value="dGTP_triPase"/>
    <property type="match status" value="1"/>
</dbReference>
<dbReference type="RefSeq" id="WP_183954649.1">
    <property type="nucleotide sequence ID" value="NZ_JACIEB010000002.1"/>
</dbReference>
<dbReference type="SMART" id="SM00471">
    <property type="entry name" value="HDc"/>
    <property type="match status" value="1"/>
</dbReference>
<dbReference type="Proteomes" id="UP000552757">
    <property type="component" value="Unassembled WGS sequence"/>
</dbReference>
<comment type="caution">
    <text evidence="5">The sequence shown here is derived from an EMBL/GenBank/DDBJ whole genome shotgun (WGS) entry which is preliminary data.</text>
</comment>
<evidence type="ECO:0000313" key="5">
    <source>
        <dbReference type="EMBL" id="MBB3981651.1"/>
    </source>
</evidence>
<organism evidence="5 6">
    <name type="scientific">Sphingobium fontiphilum</name>
    <dbReference type="NCBI Taxonomy" id="944425"/>
    <lineage>
        <taxon>Bacteria</taxon>
        <taxon>Pseudomonadati</taxon>
        <taxon>Pseudomonadota</taxon>
        <taxon>Alphaproteobacteria</taxon>
        <taxon>Sphingomonadales</taxon>
        <taxon>Sphingomonadaceae</taxon>
        <taxon>Sphingobium</taxon>
    </lineage>
</organism>
<gene>
    <name evidence="5" type="ORF">GGR44_001298</name>
</gene>
<name>A0A7W6DE84_9SPHN</name>
<dbReference type="NCBIfam" id="NF002328">
    <property type="entry name" value="PRK01286.1-3"/>
    <property type="match status" value="1"/>
</dbReference>
<dbReference type="GO" id="GO:0008832">
    <property type="term" value="F:dGTPase activity"/>
    <property type="evidence" value="ECO:0007669"/>
    <property type="project" value="TreeGrafter"/>
</dbReference>
<dbReference type="InterPro" id="IPR003607">
    <property type="entry name" value="HD/PDEase_dom"/>
</dbReference>
<keyword evidence="1 2" id="KW-0378">Hydrolase</keyword>
<dbReference type="InterPro" id="IPR006261">
    <property type="entry name" value="dGTPase"/>
</dbReference>
<comment type="similarity">
    <text evidence="2">Belongs to the dGTPase family. Type 2 subfamily.</text>
</comment>
<dbReference type="InterPro" id="IPR026875">
    <property type="entry name" value="PHydrolase_assoc_dom"/>
</dbReference>
<dbReference type="NCBIfam" id="NF002326">
    <property type="entry name" value="PRK01286.1-1"/>
    <property type="match status" value="1"/>
</dbReference>
<evidence type="ECO:0000256" key="2">
    <source>
        <dbReference type="HAMAP-Rule" id="MF_01212"/>
    </source>
</evidence>
<keyword evidence="6" id="KW-1185">Reference proteome</keyword>
<dbReference type="Pfam" id="PF13286">
    <property type="entry name" value="HD_assoc"/>
    <property type="match status" value="1"/>
</dbReference>
<feature type="region of interest" description="Disordered" evidence="3">
    <location>
        <begin position="1"/>
        <end position="36"/>
    </location>
</feature>
<dbReference type="InterPro" id="IPR050135">
    <property type="entry name" value="dGTPase-like"/>
</dbReference>
<dbReference type="Gene3D" id="1.10.3210.10">
    <property type="entry name" value="Hypothetical protein af1432"/>
    <property type="match status" value="1"/>
</dbReference>
<dbReference type="HAMAP" id="MF_01212">
    <property type="entry name" value="dGTPase_type2"/>
    <property type="match status" value="1"/>
</dbReference>